<sequence>MGHPIAVTTNTITFLQGSGNYTFIYTDAGKKYLVCKTMKLLAENLKQNFIRIHKSFLINSDLVVERIEDDRLLKMACGREVTVSRRKNKQITKILNHSNLQISA</sequence>
<dbReference type="SMART" id="SM00850">
    <property type="entry name" value="LytTR"/>
    <property type="match status" value="1"/>
</dbReference>
<dbReference type="PROSITE" id="PS50930">
    <property type="entry name" value="HTH_LYTTR"/>
    <property type="match status" value="1"/>
</dbReference>
<dbReference type="AlphaFoldDB" id="A0A4U6D0I4"/>
<dbReference type="Gene3D" id="2.40.50.1020">
    <property type="entry name" value="LytTr DNA-binding domain"/>
    <property type="match status" value="1"/>
</dbReference>
<dbReference type="EMBL" id="SZVO01000009">
    <property type="protein sequence ID" value="TKT90700.1"/>
    <property type="molecule type" value="Genomic_DNA"/>
</dbReference>
<dbReference type="PANTHER" id="PTHR37299:SF1">
    <property type="entry name" value="STAGE 0 SPORULATION PROTEIN A HOMOLOG"/>
    <property type="match status" value="1"/>
</dbReference>
<dbReference type="InterPro" id="IPR046947">
    <property type="entry name" value="LytR-like"/>
</dbReference>
<dbReference type="GO" id="GO:0000156">
    <property type="term" value="F:phosphorelay response regulator activity"/>
    <property type="evidence" value="ECO:0007669"/>
    <property type="project" value="InterPro"/>
</dbReference>
<proteinExistence type="predicted"/>
<comment type="caution">
    <text evidence="2">The sequence shown here is derived from an EMBL/GenBank/DDBJ whole genome shotgun (WGS) entry which is preliminary data.</text>
</comment>
<dbReference type="Pfam" id="PF04397">
    <property type="entry name" value="LytTR"/>
    <property type="match status" value="1"/>
</dbReference>
<keyword evidence="3" id="KW-1185">Reference proteome</keyword>
<protein>
    <submittedName>
        <fullName evidence="2">LytTR family transcriptional regulator</fullName>
    </submittedName>
</protein>
<dbReference type="Proteomes" id="UP000304900">
    <property type="component" value="Unassembled WGS sequence"/>
</dbReference>
<feature type="domain" description="HTH LytTR-type" evidence="1">
    <location>
        <begin position="1"/>
        <end position="97"/>
    </location>
</feature>
<organism evidence="2 3">
    <name type="scientific">Dyadobacter frigoris</name>
    <dbReference type="NCBI Taxonomy" id="2576211"/>
    <lineage>
        <taxon>Bacteria</taxon>
        <taxon>Pseudomonadati</taxon>
        <taxon>Bacteroidota</taxon>
        <taxon>Cytophagia</taxon>
        <taxon>Cytophagales</taxon>
        <taxon>Spirosomataceae</taxon>
        <taxon>Dyadobacter</taxon>
    </lineage>
</organism>
<accession>A0A4U6D0I4</accession>
<dbReference type="InterPro" id="IPR007492">
    <property type="entry name" value="LytTR_DNA-bd_dom"/>
</dbReference>
<gene>
    <name evidence="2" type="ORF">FDK13_19680</name>
</gene>
<evidence type="ECO:0000313" key="3">
    <source>
        <dbReference type="Proteomes" id="UP000304900"/>
    </source>
</evidence>
<dbReference type="GO" id="GO:0003677">
    <property type="term" value="F:DNA binding"/>
    <property type="evidence" value="ECO:0007669"/>
    <property type="project" value="InterPro"/>
</dbReference>
<evidence type="ECO:0000259" key="1">
    <source>
        <dbReference type="PROSITE" id="PS50930"/>
    </source>
</evidence>
<name>A0A4U6D0I4_9BACT</name>
<evidence type="ECO:0000313" key="2">
    <source>
        <dbReference type="EMBL" id="TKT90700.1"/>
    </source>
</evidence>
<dbReference type="PANTHER" id="PTHR37299">
    <property type="entry name" value="TRANSCRIPTIONAL REGULATOR-RELATED"/>
    <property type="match status" value="1"/>
</dbReference>
<reference evidence="2 3" key="1">
    <citation type="submission" date="2019-05" db="EMBL/GenBank/DDBJ databases">
        <title>Dyadobacter AR-3-8 sp. nov., isolated from arctic soil.</title>
        <authorList>
            <person name="Chaudhary D.K."/>
        </authorList>
    </citation>
    <scope>NUCLEOTIDE SEQUENCE [LARGE SCALE GENOMIC DNA]</scope>
    <source>
        <strain evidence="2 3">AR-3-8</strain>
    </source>
</reference>
<dbReference type="OrthoDB" id="965357at2"/>